<feature type="domain" description="Treble clef zinc finger" evidence="2">
    <location>
        <begin position="263"/>
        <end position="317"/>
    </location>
</feature>
<protein>
    <recommendedName>
        <fullName evidence="2">Treble clef zinc finger domain-containing protein</fullName>
    </recommendedName>
</protein>
<dbReference type="PANTHER" id="PTHR37317">
    <property type="entry name" value="BLR8090 PROTEIN"/>
    <property type="match status" value="1"/>
</dbReference>
<evidence type="ECO:0000256" key="1">
    <source>
        <dbReference type="SAM" id="MobiDB-lite"/>
    </source>
</evidence>
<dbReference type="PANTHER" id="PTHR37317:SF1">
    <property type="entry name" value="ZINC-RIBBON DOMAIN-CONTAINING PROTEIN-RELATED"/>
    <property type="match status" value="1"/>
</dbReference>
<reference evidence="3 4" key="1">
    <citation type="submission" date="2014-07" db="EMBL/GenBank/DDBJ databases">
        <authorList>
            <person name="Zhang J.E."/>
            <person name="Yang H."/>
            <person name="Guo J."/>
            <person name="Deng Z."/>
            <person name="Luo H."/>
            <person name="Luo M."/>
            <person name="Zhao B."/>
        </authorList>
    </citation>
    <scope>NUCLEOTIDE SEQUENCE [LARGE SCALE GENOMIC DNA]</scope>
    <source>
        <strain evidence="3 4">1CP</strain>
        <plasmid evidence="4">Plasmid pr1cp1</plasmid>
    </source>
</reference>
<evidence type="ECO:0000313" key="4">
    <source>
        <dbReference type="Proteomes" id="UP000186108"/>
    </source>
</evidence>
<dbReference type="Pfam" id="PF14311">
    <property type="entry name" value="DUF4379"/>
    <property type="match status" value="3"/>
</dbReference>
<geneLocation type="plasmid" evidence="4">
    <name>pr1cp1</name>
</geneLocation>
<keyword evidence="3" id="KW-0614">Plasmid</keyword>
<dbReference type="InterPro" id="IPR011335">
    <property type="entry name" value="Restrct_endonuc-II-like"/>
</dbReference>
<feature type="region of interest" description="Disordered" evidence="1">
    <location>
        <begin position="1"/>
        <end position="58"/>
    </location>
</feature>
<accession>A0A1B1KIY1</accession>
<organism evidence="3 4">
    <name type="scientific">Rhodococcus opacus</name>
    <name type="common">Nocardia opaca</name>
    <dbReference type="NCBI Taxonomy" id="37919"/>
    <lineage>
        <taxon>Bacteria</taxon>
        <taxon>Bacillati</taxon>
        <taxon>Actinomycetota</taxon>
        <taxon>Actinomycetes</taxon>
        <taxon>Mycobacteriales</taxon>
        <taxon>Nocardiaceae</taxon>
        <taxon>Rhodococcus</taxon>
    </lineage>
</organism>
<gene>
    <name evidence="3" type="ORF">R1CP_39785</name>
</gene>
<dbReference type="InterPro" id="IPR025487">
    <property type="entry name" value="DUF4379"/>
</dbReference>
<dbReference type="Gene3D" id="3.40.960.10">
    <property type="entry name" value="VSR Endonuclease"/>
    <property type="match status" value="1"/>
</dbReference>
<dbReference type="AlphaFoldDB" id="A0A1B1KIY1"/>
<evidence type="ECO:0000259" key="2">
    <source>
        <dbReference type="Pfam" id="PF14311"/>
    </source>
</evidence>
<feature type="domain" description="Treble clef zinc finger" evidence="2">
    <location>
        <begin position="341"/>
        <end position="394"/>
    </location>
</feature>
<dbReference type="SUPFAM" id="SSF52980">
    <property type="entry name" value="Restriction endonuclease-like"/>
    <property type="match status" value="1"/>
</dbReference>
<proteinExistence type="predicted"/>
<sequence>MVDLQGVQLRVVDGPGSRTRSNRGCPQCGRARVSKSKSTPKSAESLGETNPTLAAEWHPDLNDELTAFDVKPRSRRKVWWRCPHGHEWNASIAPPSVGIGCPKCSTVGASEREIRLAHELAAARFGVDHDHPPIPVAGRRPVRADIAIPDLRLAIEYDGAHYHRTGQQADLKQTQALIGAGWAVIRVRERPLESLGGMEVFVSASSPMKQLADAVLVEAAKYGYRAASYDRYLSSDTCWATEDADLAVYKNRSKSIASALPDIASEWHPTRNGSTTPDQVHPGSSTSFWWECRACWREWRAAPVTRAAGHGCSACGHRRGGAALAQPRAGESFADLHPNAAAEWHPTRNHPLEPSHVKPFSGKKAWWRCTTCAHDWQAIVSTRSNNHGCPKCAAKEGGIRSARPHEGQSLADRYPDLAAQWHPWRNDTLTAVQVKPFSMK</sequence>
<name>A0A1B1KIY1_RHOOP</name>
<dbReference type="EMBL" id="CP009112">
    <property type="protein sequence ID" value="ANS32540.1"/>
    <property type="molecule type" value="Genomic_DNA"/>
</dbReference>
<evidence type="ECO:0000313" key="3">
    <source>
        <dbReference type="EMBL" id="ANS32540.1"/>
    </source>
</evidence>
<dbReference type="Proteomes" id="UP000186108">
    <property type="component" value="Plasmid pR1CP1"/>
</dbReference>
<feature type="domain" description="Treble clef zinc finger" evidence="2">
    <location>
        <begin position="53"/>
        <end position="105"/>
    </location>
</feature>
<feature type="compositionally biased region" description="Polar residues" evidence="1">
    <location>
        <begin position="36"/>
        <end position="52"/>
    </location>
</feature>